<evidence type="ECO:0000256" key="2">
    <source>
        <dbReference type="ARBA" id="ARBA00023015"/>
    </source>
</evidence>
<dbReference type="PANTHER" id="PTHR30126">
    <property type="entry name" value="HTH-TYPE TRANSCRIPTIONAL REGULATOR"/>
    <property type="match status" value="1"/>
</dbReference>
<dbReference type="EMBL" id="JBHUFV010000028">
    <property type="protein sequence ID" value="MFD1933349.1"/>
    <property type="molecule type" value="Genomic_DNA"/>
</dbReference>
<dbReference type="InterPro" id="IPR036390">
    <property type="entry name" value="WH_DNA-bd_sf"/>
</dbReference>
<name>A0ABW4SWN1_9ACTN</name>
<evidence type="ECO:0000313" key="7">
    <source>
        <dbReference type="Proteomes" id="UP001597368"/>
    </source>
</evidence>
<evidence type="ECO:0000259" key="5">
    <source>
        <dbReference type="PROSITE" id="PS50931"/>
    </source>
</evidence>
<reference evidence="7" key="1">
    <citation type="journal article" date="2019" name="Int. J. Syst. Evol. Microbiol.">
        <title>The Global Catalogue of Microorganisms (GCM) 10K type strain sequencing project: providing services to taxonomists for standard genome sequencing and annotation.</title>
        <authorList>
            <consortium name="The Broad Institute Genomics Platform"/>
            <consortium name="The Broad Institute Genome Sequencing Center for Infectious Disease"/>
            <person name="Wu L."/>
            <person name="Ma J."/>
        </authorList>
    </citation>
    <scope>NUCLEOTIDE SEQUENCE [LARGE SCALE GENOMIC DNA]</scope>
    <source>
        <strain evidence="7">ICMP 6774ER</strain>
    </source>
</reference>
<feature type="domain" description="HTH lysR-type" evidence="5">
    <location>
        <begin position="2"/>
        <end position="59"/>
    </location>
</feature>
<evidence type="ECO:0000256" key="3">
    <source>
        <dbReference type="ARBA" id="ARBA00023125"/>
    </source>
</evidence>
<comment type="similarity">
    <text evidence="1">Belongs to the LysR transcriptional regulatory family.</text>
</comment>
<dbReference type="InterPro" id="IPR036388">
    <property type="entry name" value="WH-like_DNA-bd_sf"/>
</dbReference>
<comment type="caution">
    <text evidence="6">The sequence shown here is derived from an EMBL/GenBank/DDBJ whole genome shotgun (WGS) entry which is preliminary data.</text>
</comment>
<evidence type="ECO:0000256" key="1">
    <source>
        <dbReference type="ARBA" id="ARBA00009437"/>
    </source>
</evidence>
<gene>
    <name evidence="6" type="ORF">ACFSKW_17925</name>
</gene>
<dbReference type="InterPro" id="IPR005119">
    <property type="entry name" value="LysR_subst-bd"/>
</dbReference>
<proteinExistence type="inferred from homology"/>
<keyword evidence="3" id="KW-0238">DNA-binding</keyword>
<dbReference type="Pfam" id="PF03466">
    <property type="entry name" value="LysR_substrate"/>
    <property type="match status" value="1"/>
</dbReference>
<evidence type="ECO:0000313" key="6">
    <source>
        <dbReference type="EMBL" id="MFD1933349.1"/>
    </source>
</evidence>
<evidence type="ECO:0000256" key="4">
    <source>
        <dbReference type="ARBA" id="ARBA00023163"/>
    </source>
</evidence>
<dbReference type="RefSeq" id="WP_379573393.1">
    <property type="nucleotide sequence ID" value="NZ_JBHUFV010000028.1"/>
</dbReference>
<sequence length="297" mass="32455">MVTLNQLEVLAKVVESKGFSGAAKSLFMSQPAVSNHIRNLERSLGVQLVHRTSLGARPTPAGEVVVEHARRVFEVLDSLDRAIADYRGLEGGNLVVAGTTTLGTYLLPRLLADFSLRAPKVSCQIRVGNEEAVESWLLRGEVALGLCADTPRDEQLLTQGMFEESMVLVAEPDSPLVGRALTPSDLADQRFLMRESGSASRRLQEYALRTWGLETAEQWDMWGPDTLKQAVSQGLGISLLSEHAIRQETKSGILAALTIIPAPPTRTVSLVRRIDRVLTPPEEAFVELVRTVAVWPA</sequence>
<dbReference type="Proteomes" id="UP001597368">
    <property type="component" value="Unassembled WGS sequence"/>
</dbReference>
<dbReference type="InterPro" id="IPR000847">
    <property type="entry name" value="LysR_HTH_N"/>
</dbReference>
<dbReference type="Gene3D" id="1.10.10.10">
    <property type="entry name" value="Winged helix-like DNA-binding domain superfamily/Winged helix DNA-binding domain"/>
    <property type="match status" value="1"/>
</dbReference>
<dbReference type="Gene3D" id="3.40.190.290">
    <property type="match status" value="1"/>
</dbReference>
<dbReference type="PROSITE" id="PS50931">
    <property type="entry name" value="HTH_LYSR"/>
    <property type="match status" value="1"/>
</dbReference>
<dbReference type="SUPFAM" id="SSF46785">
    <property type="entry name" value="Winged helix' DNA-binding domain"/>
    <property type="match status" value="1"/>
</dbReference>
<keyword evidence="7" id="KW-1185">Reference proteome</keyword>
<accession>A0ABW4SWN1</accession>
<keyword evidence="4" id="KW-0804">Transcription</keyword>
<dbReference type="PRINTS" id="PR00039">
    <property type="entry name" value="HTHLYSR"/>
</dbReference>
<dbReference type="PANTHER" id="PTHR30126:SF40">
    <property type="entry name" value="HTH-TYPE TRANSCRIPTIONAL REGULATOR GLTR"/>
    <property type="match status" value="1"/>
</dbReference>
<protein>
    <submittedName>
        <fullName evidence="6">LysR substrate-binding domain-containing protein</fullName>
    </submittedName>
</protein>
<keyword evidence="2" id="KW-0805">Transcription regulation</keyword>
<dbReference type="Pfam" id="PF00126">
    <property type="entry name" value="HTH_1"/>
    <property type="match status" value="1"/>
</dbReference>
<organism evidence="6 7">
    <name type="scientific">Nonomuraea mangrovi</name>
    <dbReference type="NCBI Taxonomy" id="2316207"/>
    <lineage>
        <taxon>Bacteria</taxon>
        <taxon>Bacillati</taxon>
        <taxon>Actinomycetota</taxon>
        <taxon>Actinomycetes</taxon>
        <taxon>Streptosporangiales</taxon>
        <taxon>Streptosporangiaceae</taxon>
        <taxon>Nonomuraea</taxon>
    </lineage>
</organism>
<dbReference type="SUPFAM" id="SSF53850">
    <property type="entry name" value="Periplasmic binding protein-like II"/>
    <property type="match status" value="1"/>
</dbReference>